<comment type="caution">
    <text evidence="2">The sequence shown here is derived from an EMBL/GenBank/DDBJ whole genome shotgun (WGS) entry which is preliminary data.</text>
</comment>
<evidence type="ECO:0000259" key="1">
    <source>
        <dbReference type="Pfam" id="PF01909"/>
    </source>
</evidence>
<dbReference type="OrthoDB" id="5419730at2"/>
<dbReference type="CDD" id="cd05403">
    <property type="entry name" value="NT_KNTase_like"/>
    <property type="match status" value="1"/>
</dbReference>
<dbReference type="EMBL" id="VLLN01000005">
    <property type="protein sequence ID" value="TWJ26347.1"/>
    <property type="molecule type" value="Genomic_DNA"/>
</dbReference>
<sequence length="54" mass="6044">MLSDQLQKEIVEKIVAAVHPAKIILFGSHAYGQPEEESDLDLVIIKDKPVLNYP</sequence>
<organism evidence="2 3">
    <name type="scientific">Geobacter argillaceus</name>
    <dbReference type="NCBI Taxonomy" id="345631"/>
    <lineage>
        <taxon>Bacteria</taxon>
        <taxon>Pseudomonadati</taxon>
        <taxon>Thermodesulfobacteriota</taxon>
        <taxon>Desulfuromonadia</taxon>
        <taxon>Geobacterales</taxon>
        <taxon>Geobacteraceae</taxon>
        <taxon>Geobacter</taxon>
    </lineage>
</organism>
<dbReference type="RefSeq" id="WP_145019294.1">
    <property type="nucleotide sequence ID" value="NZ_VLLN01000005.1"/>
</dbReference>
<evidence type="ECO:0000313" key="2">
    <source>
        <dbReference type="EMBL" id="TWJ26347.1"/>
    </source>
</evidence>
<keyword evidence="2" id="KW-0808">Transferase</keyword>
<dbReference type="Pfam" id="PF01909">
    <property type="entry name" value="NTP_transf_2"/>
    <property type="match status" value="1"/>
</dbReference>
<protein>
    <submittedName>
        <fullName evidence="2">Nucleotidyltransferase-like protein</fullName>
    </submittedName>
</protein>
<reference evidence="2 3" key="1">
    <citation type="submission" date="2019-07" db="EMBL/GenBank/DDBJ databases">
        <title>Genomic Encyclopedia of Archaeal and Bacterial Type Strains, Phase II (KMG-II): from individual species to whole genera.</title>
        <authorList>
            <person name="Goeker M."/>
        </authorList>
    </citation>
    <scope>NUCLEOTIDE SEQUENCE [LARGE SCALE GENOMIC DNA]</scope>
    <source>
        <strain evidence="2 3">ATCC BAA-1139</strain>
    </source>
</reference>
<dbReference type="InterPro" id="IPR043519">
    <property type="entry name" value="NT_sf"/>
</dbReference>
<dbReference type="InterPro" id="IPR002934">
    <property type="entry name" value="Polymerase_NTP_transf_dom"/>
</dbReference>
<evidence type="ECO:0000313" key="3">
    <source>
        <dbReference type="Proteomes" id="UP000319449"/>
    </source>
</evidence>
<dbReference type="Gene3D" id="3.30.460.10">
    <property type="entry name" value="Beta Polymerase, domain 2"/>
    <property type="match status" value="1"/>
</dbReference>
<feature type="domain" description="Polymerase nucleotidyl transferase" evidence="1">
    <location>
        <begin position="9"/>
        <end position="49"/>
    </location>
</feature>
<dbReference type="AlphaFoldDB" id="A0A562W8S1"/>
<proteinExistence type="predicted"/>
<name>A0A562W8S1_9BACT</name>
<dbReference type="Proteomes" id="UP000319449">
    <property type="component" value="Unassembled WGS sequence"/>
</dbReference>
<keyword evidence="3" id="KW-1185">Reference proteome</keyword>
<accession>A0A562W8S1</accession>
<dbReference type="SUPFAM" id="SSF81301">
    <property type="entry name" value="Nucleotidyltransferase"/>
    <property type="match status" value="1"/>
</dbReference>
<gene>
    <name evidence="2" type="ORF">JN12_01053</name>
</gene>
<dbReference type="GO" id="GO:0016779">
    <property type="term" value="F:nucleotidyltransferase activity"/>
    <property type="evidence" value="ECO:0007669"/>
    <property type="project" value="InterPro"/>
</dbReference>